<dbReference type="Pfam" id="PF17762">
    <property type="entry name" value="HTH_ParB"/>
    <property type="match status" value="1"/>
</dbReference>
<dbReference type="InterPro" id="IPR021760">
    <property type="entry name" value="RepC_C"/>
</dbReference>
<dbReference type="PANTHER" id="PTHR33375">
    <property type="entry name" value="CHROMOSOME-PARTITIONING PROTEIN PARB-RELATED"/>
    <property type="match status" value="1"/>
</dbReference>
<evidence type="ECO:0000259" key="3">
    <source>
        <dbReference type="Pfam" id="PF11800"/>
    </source>
</evidence>
<comment type="similarity">
    <text evidence="1">Belongs to the ParB family.</text>
</comment>
<proteinExistence type="inferred from homology"/>
<dbReference type="EMBL" id="JH660633">
    <property type="protein sequence ID" value="EIM31189.1"/>
    <property type="molecule type" value="Genomic_DNA"/>
</dbReference>
<gene>
    <name evidence="5" type="ORF">MicloDRAFT_00001790</name>
</gene>
<dbReference type="GO" id="GO:0007059">
    <property type="term" value="P:chromosome segregation"/>
    <property type="evidence" value="ECO:0007669"/>
    <property type="project" value="TreeGrafter"/>
</dbReference>
<dbReference type="STRING" id="864069.MicloDRAFT_00001790"/>
<organism evidence="5 6">
    <name type="scientific">Microvirga lotononidis</name>
    <dbReference type="NCBI Taxonomy" id="864069"/>
    <lineage>
        <taxon>Bacteria</taxon>
        <taxon>Pseudomonadati</taxon>
        <taxon>Pseudomonadota</taxon>
        <taxon>Alphaproteobacteria</taxon>
        <taxon>Hyphomicrobiales</taxon>
        <taxon>Methylobacteriaceae</taxon>
        <taxon>Microvirga</taxon>
    </lineage>
</organism>
<name>I4Z4P7_9HYPH</name>
<dbReference type="PANTHER" id="PTHR33375:SF7">
    <property type="entry name" value="CHROMOSOME 2-PARTITIONING PROTEIN PARB-RELATED"/>
    <property type="match status" value="1"/>
</dbReference>
<dbReference type="InterPro" id="IPR050336">
    <property type="entry name" value="Chromosome_partition/occlusion"/>
</dbReference>
<feature type="region of interest" description="Disordered" evidence="2">
    <location>
        <begin position="248"/>
        <end position="279"/>
    </location>
</feature>
<feature type="compositionally biased region" description="Low complexity" evidence="2">
    <location>
        <begin position="321"/>
        <end position="331"/>
    </location>
</feature>
<feature type="domain" description="Plasmid replication protein C C-terminal" evidence="3">
    <location>
        <begin position="334"/>
        <end position="433"/>
    </location>
</feature>
<accession>I4Z4P7</accession>
<protein>
    <submittedName>
        <fullName evidence="5">Putative transcriptional regulator</fullName>
    </submittedName>
</protein>
<dbReference type="Pfam" id="PF11800">
    <property type="entry name" value="RP-C_C"/>
    <property type="match status" value="1"/>
</dbReference>
<dbReference type="eggNOG" id="COG0640">
    <property type="taxonomic scope" value="Bacteria"/>
</dbReference>
<sequence length="441" mass="48592">MAEGVTETEISLAENFQRSAMHPAEEIAAFGKLNKEEGISPEEIAARFGISHMTVRRRLAPADLSPRILEELRQDNMSLEQAQALTLTPDHDRQEAAWFGSQQPWQREPGHLKRRLSEERLHPTDKISHFIRAEYLAAGGAYESDLFATKEQVYLIDKELAYSLAEQKLEAHRATVAAEGWKWIVVIRMTIDAGLTYELEGPWIELLEALSLITDGMRTANMDLAGLQEIHGALVSLKERVDNAFLRASNQQNMNPKEAQNEPHNTSYNRASSSKSNGLRRVAIAPRHEDWSAYGAEGFSRRPVSGFAGSQALSAPRPAQSDGSSSNSDSEFSLGLVMTACPRMKGFARGIDGWSDLVAAADQACHEIGINKSAWIEAREAIGEIAAATAVALIFEKRMAQECGRTGGYLRAMTSRARKGELHLARSLFGLAERNAAARAH</sequence>
<evidence type="ECO:0000256" key="2">
    <source>
        <dbReference type="SAM" id="MobiDB-lite"/>
    </source>
</evidence>
<dbReference type="Gene3D" id="1.10.10.2830">
    <property type="match status" value="1"/>
</dbReference>
<feature type="domain" description="ParB/Spo0J HTH" evidence="4">
    <location>
        <begin position="21"/>
        <end position="97"/>
    </location>
</feature>
<keyword evidence="6" id="KW-1185">Reference proteome</keyword>
<dbReference type="FunFam" id="1.10.10.2830:FF:000001">
    <property type="entry name" value="Chromosome partitioning protein ParB"/>
    <property type="match status" value="1"/>
</dbReference>
<reference evidence="5 6" key="1">
    <citation type="submission" date="2012-02" db="EMBL/GenBank/DDBJ databases">
        <title>Improved High-Quality Draft sequence of Microvirga sp. WSM3557.</title>
        <authorList>
            <consortium name="US DOE Joint Genome Institute"/>
            <person name="Lucas S."/>
            <person name="Han J."/>
            <person name="Lapidus A."/>
            <person name="Cheng J.-F."/>
            <person name="Goodwin L."/>
            <person name="Pitluck S."/>
            <person name="Peters L."/>
            <person name="Zhang X."/>
            <person name="Detter J.C."/>
            <person name="Han C."/>
            <person name="Tapia R."/>
            <person name="Land M."/>
            <person name="Hauser L."/>
            <person name="Kyrpides N."/>
            <person name="Ivanova N."/>
            <person name="Pagani I."/>
            <person name="Brau L."/>
            <person name="Yates R."/>
            <person name="O'Hara G."/>
            <person name="Rui T."/>
            <person name="Howieson J."/>
            <person name="Reeve W."/>
            <person name="Woyke T."/>
        </authorList>
    </citation>
    <scope>NUCLEOTIDE SEQUENCE [LARGE SCALE GENOMIC DNA]</scope>
    <source>
        <strain evidence="5 6">WSM3557</strain>
    </source>
</reference>
<evidence type="ECO:0000256" key="1">
    <source>
        <dbReference type="ARBA" id="ARBA00006295"/>
    </source>
</evidence>
<dbReference type="SUPFAM" id="SSF109709">
    <property type="entry name" value="KorB DNA-binding domain-like"/>
    <property type="match status" value="1"/>
</dbReference>
<dbReference type="RefSeq" id="WP_009488657.1">
    <property type="nucleotide sequence ID" value="NZ_CP141049.1"/>
</dbReference>
<dbReference type="PATRIC" id="fig|864069.3.peg.188"/>
<dbReference type="HOGENOM" id="CLU_620833_0_0_5"/>
<feature type="compositionally biased region" description="Polar residues" evidence="2">
    <location>
        <begin position="262"/>
        <end position="277"/>
    </location>
</feature>
<dbReference type="AlphaFoldDB" id="I4Z4P7"/>
<dbReference type="Proteomes" id="UP000003947">
    <property type="component" value="Unassembled WGS sequence"/>
</dbReference>
<evidence type="ECO:0000259" key="4">
    <source>
        <dbReference type="Pfam" id="PF17762"/>
    </source>
</evidence>
<dbReference type="GO" id="GO:0005694">
    <property type="term" value="C:chromosome"/>
    <property type="evidence" value="ECO:0007669"/>
    <property type="project" value="TreeGrafter"/>
</dbReference>
<evidence type="ECO:0000313" key="6">
    <source>
        <dbReference type="Proteomes" id="UP000003947"/>
    </source>
</evidence>
<dbReference type="InterPro" id="IPR041468">
    <property type="entry name" value="HTH_ParB/Spo0J"/>
</dbReference>
<dbReference type="eggNOG" id="COG1475">
    <property type="taxonomic scope" value="Bacteria"/>
</dbReference>
<dbReference type="OrthoDB" id="9813122at2"/>
<feature type="region of interest" description="Disordered" evidence="2">
    <location>
        <begin position="307"/>
        <end position="331"/>
    </location>
</feature>
<evidence type="ECO:0000313" key="5">
    <source>
        <dbReference type="EMBL" id="EIM31189.1"/>
    </source>
</evidence>